<feature type="region of interest" description="Disordered" evidence="1">
    <location>
        <begin position="1"/>
        <end position="125"/>
    </location>
</feature>
<protein>
    <submittedName>
        <fullName evidence="2">Uncharacterized protein</fullName>
    </submittedName>
</protein>
<evidence type="ECO:0000313" key="2">
    <source>
        <dbReference type="EMBL" id="OJJ87440.1"/>
    </source>
</evidence>
<dbReference type="GeneID" id="34459551"/>
<gene>
    <name evidence="2" type="ORF">ASPGLDRAFT_23446</name>
</gene>
<dbReference type="VEuPathDB" id="FungiDB:ASPGLDRAFT_23446"/>
<keyword evidence="3" id="KW-1185">Reference proteome</keyword>
<organism evidence="2 3">
    <name type="scientific">Aspergillus glaucus CBS 516.65</name>
    <dbReference type="NCBI Taxonomy" id="1160497"/>
    <lineage>
        <taxon>Eukaryota</taxon>
        <taxon>Fungi</taxon>
        <taxon>Dikarya</taxon>
        <taxon>Ascomycota</taxon>
        <taxon>Pezizomycotina</taxon>
        <taxon>Eurotiomycetes</taxon>
        <taxon>Eurotiomycetidae</taxon>
        <taxon>Eurotiales</taxon>
        <taxon>Aspergillaceae</taxon>
        <taxon>Aspergillus</taxon>
        <taxon>Aspergillus subgen. Aspergillus</taxon>
    </lineage>
</organism>
<sequence length="125" mass="14260">MEGESTRQKRRSKRKEDDKKTTVMNDRTEKEPPNVAIENEKSERASESIEGWPTDYGGGRKCSGGMVRPDPRERGRRGGRRDERKSDGLEGIDGQRKEEGEEREERRSAGKADGERERDIRQVGG</sequence>
<dbReference type="Proteomes" id="UP000184300">
    <property type="component" value="Unassembled WGS sequence"/>
</dbReference>
<feature type="compositionally biased region" description="Basic and acidic residues" evidence="1">
    <location>
        <begin position="80"/>
        <end position="125"/>
    </location>
</feature>
<proteinExistence type="predicted"/>
<evidence type="ECO:0000256" key="1">
    <source>
        <dbReference type="SAM" id="MobiDB-lite"/>
    </source>
</evidence>
<dbReference type="AlphaFoldDB" id="A0A1L9VU69"/>
<evidence type="ECO:0000313" key="3">
    <source>
        <dbReference type="Proteomes" id="UP000184300"/>
    </source>
</evidence>
<name>A0A1L9VU69_ASPGL</name>
<dbReference type="RefSeq" id="XP_022404129.1">
    <property type="nucleotide sequence ID" value="XM_022543290.1"/>
</dbReference>
<reference evidence="3" key="1">
    <citation type="journal article" date="2017" name="Genome Biol.">
        <title>Comparative genomics reveals high biological diversity and specific adaptations in the industrially and medically important fungal genus Aspergillus.</title>
        <authorList>
            <person name="de Vries R.P."/>
            <person name="Riley R."/>
            <person name="Wiebenga A."/>
            <person name="Aguilar-Osorio G."/>
            <person name="Amillis S."/>
            <person name="Uchima C.A."/>
            <person name="Anderluh G."/>
            <person name="Asadollahi M."/>
            <person name="Askin M."/>
            <person name="Barry K."/>
            <person name="Battaglia E."/>
            <person name="Bayram O."/>
            <person name="Benocci T."/>
            <person name="Braus-Stromeyer S.A."/>
            <person name="Caldana C."/>
            <person name="Canovas D."/>
            <person name="Cerqueira G.C."/>
            <person name="Chen F."/>
            <person name="Chen W."/>
            <person name="Choi C."/>
            <person name="Clum A."/>
            <person name="Dos Santos R.A."/>
            <person name="Damasio A.R."/>
            <person name="Diallinas G."/>
            <person name="Emri T."/>
            <person name="Fekete E."/>
            <person name="Flipphi M."/>
            <person name="Freyberg S."/>
            <person name="Gallo A."/>
            <person name="Gournas C."/>
            <person name="Habgood R."/>
            <person name="Hainaut M."/>
            <person name="Harispe M.L."/>
            <person name="Henrissat B."/>
            <person name="Hilden K.S."/>
            <person name="Hope R."/>
            <person name="Hossain A."/>
            <person name="Karabika E."/>
            <person name="Karaffa L."/>
            <person name="Karanyi Z."/>
            <person name="Krasevec N."/>
            <person name="Kuo A."/>
            <person name="Kusch H."/>
            <person name="LaButti K."/>
            <person name="Lagendijk E.L."/>
            <person name="Lapidus A."/>
            <person name="Levasseur A."/>
            <person name="Lindquist E."/>
            <person name="Lipzen A."/>
            <person name="Logrieco A.F."/>
            <person name="MacCabe A."/>
            <person name="Maekelae M.R."/>
            <person name="Malavazi I."/>
            <person name="Melin P."/>
            <person name="Meyer V."/>
            <person name="Mielnichuk N."/>
            <person name="Miskei M."/>
            <person name="Molnar A.P."/>
            <person name="Mule G."/>
            <person name="Ngan C.Y."/>
            <person name="Orejas M."/>
            <person name="Orosz E."/>
            <person name="Ouedraogo J.P."/>
            <person name="Overkamp K.M."/>
            <person name="Park H.-S."/>
            <person name="Perrone G."/>
            <person name="Piumi F."/>
            <person name="Punt P.J."/>
            <person name="Ram A.F."/>
            <person name="Ramon A."/>
            <person name="Rauscher S."/>
            <person name="Record E."/>
            <person name="Riano-Pachon D.M."/>
            <person name="Robert V."/>
            <person name="Roehrig J."/>
            <person name="Ruller R."/>
            <person name="Salamov A."/>
            <person name="Salih N.S."/>
            <person name="Samson R.A."/>
            <person name="Sandor E."/>
            <person name="Sanguinetti M."/>
            <person name="Schuetze T."/>
            <person name="Sepcic K."/>
            <person name="Shelest E."/>
            <person name="Sherlock G."/>
            <person name="Sophianopoulou V."/>
            <person name="Squina F.M."/>
            <person name="Sun H."/>
            <person name="Susca A."/>
            <person name="Todd R.B."/>
            <person name="Tsang A."/>
            <person name="Unkles S.E."/>
            <person name="van de Wiele N."/>
            <person name="van Rossen-Uffink D."/>
            <person name="Oliveira J.V."/>
            <person name="Vesth T.C."/>
            <person name="Visser J."/>
            <person name="Yu J.-H."/>
            <person name="Zhou M."/>
            <person name="Andersen M.R."/>
            <person name="Archer D.B."/>
            <person name="Baker S.E."/>
            <person name="Benoit I."/>
            <person name="Brakhage A.A."/>
            <person name="Braus G.H."/>
            <person name="Fischer R."/>
            <person name="Frisvad J.C."/>
            <person name="Goldman G.H."/>
            <person name="Houbraken J."/>
            <person name="Oakley B."/>
            <person name="Pocsi I."/>
            <person name="Scazzocchio C."/>
            <person name="Seiboth B."/>
            <person name="vanKuyk P.A."/>
            <person name="Wortman J."/>
            <person name="Dyer P.S."/>
            <person name="Grigoriev I.V."/>
        </authorList>
    </citation>
    <scope>NUCLEOTIDE SEQUENCE [LARGE SCALE GENOMIC DNA]</scope>
    <source>
        <strain evidence="3">CBS 516.65</strain>
    </source>
</reference>
<accession>A0A1L9VU69</accession>
<feature type="compositionally biased region" description="Basic and acidic residues" evidence="1">
    <location>
        <begin position="14"/>
        <end position="47"/>
    </location>
</feature>
<dbReference type="EMBL" id="KV878891">
    <property type="protein sequence ID" value="OJJ87440.1"/>
    <property type="molecule type" value="Genomic_DNA"/>
</dbReference>